<reference evidence="2" key="1">
    <citation type="submission" date="2015-10" db="EMBL/GenBank/DDBJ databases">
        <title>Complete Genome Sequence of Aeromonas schubertii strain WL1483.</title>
        <authorList>
            <person name="Liu L."/>
        </authorList>
    </citation>
    <scope>NUCLEOTIDE SEQUENCE [LARGE SCALE GENOMIC DNA]</scope>
    <source>
        <strain evidence="2">WL1483</strain>
    </source>
</reference>
<reference evidence="1 2" key="2">
    <citation type="journal article" date="2016" name="Genome Announc.">
        <title>Complete Genome Sequence of the Highly Virulent Aeromonas schubertii Strain WL1483, Isolated from Diseased Snakehead Fish (Channa argus) in China.</title>
        <authorList>
            <person name="Liu L."/>
            <person name="Li N."/>
            <person name="Zhang D."/>
            <person name="Fu X."/>
            <person name="Shi C."/>
            <person name="Lin Q."/>
            <person name="Hao G."/>
        </authorList>
    </citation>
    <scope>NUCLEOTIDE SEQUENCE [LARGE SCALE GENOMIC DNA]</scope>
    <source>
        <strain evidence="1 2">WL1483</strain>
    </source>
</reference>
<sequence>MLALRRRYLPHEGDDADSLARALWLDKAERERLAHAVREGIVNAFNG</sequence>
<dbReference type="Proteomes" id="UP000058114">
    <property type="component" value="Chromosome"/>
</dbReference>
<gene>
    <name evidence="1" type="ORF">WL1483_3987</name>
</gene>
<dbReference type="EMBL" id="CP013067">
    <property type="protein sequence ID" value="ALP43406.1"/>
    <property type="molecule type" value="Genomic_DNA"/>
</dbReference>
<dbReference type="Pfam" id="PF21830">
    <property type="entry name" value="DUF6890"/>
    <property type="match status" value="1"/>
</dbReference>
<dbReference type="RefSeq" id="WP_168929930.1">
    <property type="nucleotide sequence ID" value="NZ_CP013067.1"/>
</dbReference>
<dbReference type="InterPro" id="IPR054184">
    <property type="entry name" value="DUF6890"/>
</dbReference>
<dbReference type="KEGG" id="asr:WL1483_3987"/>
<name>A0A0S2SPD4_9GAMM</name>
<dbReference type="AlphaFoldDB" id="A0A0S2SPD4"/>
<dbReference type="PATRIC" id="fig|652.5.peg.3841"/>
<protein>
    <submittedName>
        <fullName evidence="1">Uncharacterized protein</fullName>
    </submittedName>
</protein>
<accession>A0A0S2SPD4</accession>
<evidence type="ECO:0000313" key="2">
    <source>
        <dbReference type="Proteomes" id="UP000058114"/>
    </source>
</evidence>
<proteinExistence type="predicted"/>
<evidence type="ECO:0000313" key="1">
    <source>
        <dbReference type="EMBL" id="ALP43406.1"/>
    </source>
</evidence>
<organism evidence="1 2">
    <name type="scientific">Aeromonas schubertii</name>
    <dbReference type="NCBI Taxonomy" id="652"/>
    <lineage>
        <taxon>Bacteria</taxon>
        <taxon>Pseudomonadati</taxon>
        <taxon>Pseudomonadota</taxon>
        <taxon>Gammaproteobacteria</taxon>
        <taxon>Aeromonadales</taxon>
        <taxon>Aeromonadaceae</taxon>
        <taxon>Aeromonas</taxon>
    </lineage>
</organism>